<evidence type="ECO:0000313" key="2">
    <source>
        <dbReference type="EMBL" id="MDA3968552.1"/>
    </source>
</evidence>
<proteinExistence type="predicted"/>
<reference evidence="2 3" key="1">
    <citation type="submission" date="2023-01" db="EMBL/GenBank/DDBJ databases">
        <title>Description of Helicobacter ibis sp. nov. isolated from faecal droppings of black-faced ibis (Theristicus melanopis).</title>
        <authorList>
            <person name="Lopez-Cantillo M."/>
            <person name="Vidal-Veuthey B."/>
            <person name="Mella A."/>
            <person name="De La Haba R."/>
            <person name="Collado L."/>
        </authorList>
    </citation>
    <scope>NUCLEOTIDE SEQUENCE [LARGE SCALE GENOMIC DNA]</scope>
    <source>
        <strain evidence="2 3">A82</strain>
    </source>
</reference>
<evidence type="ECO:0000313" key="3">
    <source>
        <dbReference type="Proteomes" id="UP001210261"/>
    </source>
</evidence>
<gene>
    <name evidence="2" type="ORF">PF021_02560</name>
</gene>
<comment type="caution">
    <text evidence="2">The sequence shown here is derived from an EMBL/GenBank/DDBJ whole genome shotgun (WGS) entry which is preliminary data.</text>
</comment>
<protein>
    <submittedName>
        <fullName evidence="2">Uncharacterized protein</fullName>
    </submittedName>
</protein>
<dbReference type="EMBL" id="JAQHXR010000001">
    <property type="protein sequence ID" value="MDA3968552.1"/>
    <property type="molecule type" value="Genomic_DNA"/>
</dbReference>
<sequence length="159" mass="17443">MNVNDKNNSMVSLLSQSYNKQNSNTNDISGYQPKDSNSIFGAQKSSETSNISSLFDAGSMYLPSSVEDKFEVSGELAKLQHFSSSFDDDLKDLGQAMYDNGILNAEEKMGFDIILKNNPTLDAGVTQNLLKNPNLTQESFNLLSGVDKKISAVRYFGGF</sequence>
<accession>A0ABT4VCW8</accession>
<dbReference type="Proteomes" id="UP001210261">
    <property type="component" value="Unassembled WGS sequence"/>
</dbReference>
<name>A0ABT4VCW8_9HELI</name>
<dbReference type="RefSeq" id="WP_271020837.1">
    <property type="nucleotide sequence ID" value="NZ_JAQHXR010000001.1"/>
</dbReference>
<feature type="region of interest" description="Disordered" evidence="1">
    <location>
        <begin position="22"/>
        <end position="43"/>
    </location>
</feature>
<organism evidence="2 3">
    <name type="scientific">Helicobacter ibis</name>
    <dbReference type="NCBI Taxonomy" id="2962633"/>
    <lineage>
        <taxon>Bacteria</taxon>
        <taxon>Pseudomonadati</taxon>
        <taxon>Campylobacterota</taxon>
        <taxon>Epsilonproteobacteria</taxon>
        <taxon>Campylobacterales</taxon>
        <taxon>Helicobacteraceae</taxon>
        <taxon>Helicobacter</taxon>
    </lineage>
</organism>
<evidence type="ECO:0000256" key="1">
    <source>
        <dbReference type="SAM" id="MobiDB-lite"/>
    </source>
</evidence>
<keyword evidence="3" id="KW-1185">Reference proteome</keyword>